<evidence type="ECO:0000256" key="5">
    <source>
        <dbReference type="SAM" id="Phobius"/>
    </source>
</evidence>
<dbReference type="InterPro" id="IPR002645">
    <property type="entry name" value="STAS_dom"/>
</dbReference>
<evidence type="ECO:0000259" key="6">
    <source>
        <dbReference type="PROSITE" id="PS50801"/>
    </source>
</evidence>
<protein>
    <submittedName>
        <fullName evidence="7">STAS domain-containing protein</fullName>
    </submittedName>
</protein>
<dbReference type="InterPro" id="IPR036513">
    <property type="entry name" value="STAS_dom_sf"/>
</dbReference>
<evidence type="ECO:0000256" key="3">
    <source>
        <dbReference type="ARBA" id="ARBA00022989"/>
    </source>
</evidence>
<evidence type="ECO:0000313" key="7">
    <source>
        <dbReference type="EMBL" id="NGO74208.1"/>
    </source>
</evidence>
<feature type="transmembrane region" description="Helical" evidence="5">
    <location>
        <begin position="333"/>
        <end position="351"/>
    </location>
</feature>
<dbReference type="RefSeq" id="WP_165329723.1">
    <property type="nucleotide sequence ID" value="NZ_JAAKZW010000001.1"/>
</dbReference>
<feature type="transmembrane region" description="Helical" evidence="5">
    <location>
        <begin position="386"/>
        <end position="419"/>
    </location>
</feature>
<keyword evidence="4 5" id="KW-0472">Membrane</keyword>
<feature type="domain" description="STAS" evidence="6">
    <location>
        <begin position="442"/>
        <end position="557"/>
    </location>
</feature>
<feature type="transmembrane region" description="Helical" evidence="5">
    <location>
        <begin position="77"/>
        <end position="95"/>
    </location>
</feature>
<dbReference type="CDD" id="cd07042">
    <property type="entry name" value="STAS_SulP_like_sulfate_transporter"/>
    <property type="match status" value="1"/>
</dbReference>
<comment type="caution">
    <text evidence="7">The sequence shown here is derived from an EMBL/GenBank/DDBJ whole genome shotgun (WGS) entry which is preliminary data.</text>
</comment>
<dbReference type="Gene3D" id="3.30.750.24">
    <property type="entry name" value="STAS domain"/>
    <property type="match status" value="1"/>
</dbReference>
<evidence type="ECO:0000256" key="1">
    <source>
        <dbReference type="ARBA" id="ARBA00004141"/>
    </source>
</evidence>
<feature type="transmembrane region" description="Helical" evidence="5">
    <location>
        <begin position="254"/>
        <end position="273"/>
    </location>
</feature>
<dbReference type="Pfam" id="PF00916">
    <property type="entry name" value="Sulfate_transp"/>
    <property type="match status" value="1"/>
</dbReference>
<keyword evidence="2 5" id="KW-0812">Transmembrane</keyword>
<dbReference type="SUPFAM" id="SSF52091">
    <property type="entry name" value="SpoIIaa-like"/>
    <property type="match status" value="1"/>
</dbReference>
<dbReference type="InterPro" id="IPR001902">
    <property type="entry name" value="SLC26A/SulP_fam"/>
</dbReference>
<evidence type="ECO:0000256" key="4">
    <source>
        <dbReference type="ARBA" id="ARBA00023136"/>
    </source>
</evidence>
<accession>A0A6G4XA04</accession>
<feature type="transmembrane region" description="Helical" evidence="5">
    <location>
        <begin position="357"/>
        <end position="374"/>
    </location>
</feature>
<keyword evidence="3 5" id="KW-1133">Transmembrane helix</keyword>
<gene>
    <name evidence="7" type="ORF">G6045_00675</name>
</gene>
<dbReference type="PANTHER" id="PTHR11814">
    <property type="entry name" value="SULFATE TRANSPORTER"/>
    <property type="match status" value="1"/>
</dbReference>
<dbReference type="InterPro" id="IPR011547">
    <property type="entry name" value="SLC26A/SulP_dom"/>
</dbReference>
<keyword evidence="8" id="KW-1185">Reference proteome</keyword>
<dbReference type="GO" id="GO:0016020">
    <property type="term" value="C:membrane"/>
    <property type="evidence" value="ECO:0007669"/>
    <property type="project" value="UniProtKB-SubCell"/>
</dbReference>
<reference evidence="7 8" key="1">
    <citation type="submission" date="2020-02" db="EMBL/GenBank/DDBJ databases">
        <title>Whole-genome analyses of novel actinobacteria.</title>
        <authorList>
            <person name="Sahin N."/>
            <person name="Tokatli A."/>
        </authorList>
    </citation>
    <scope>NUCLEOTIDE SEQUENCE [LARGE SCALE GENOMIC DNA]</scope>
    <source>
        <strain evidence="7 8">YC504</strain>
    </source>
</reference>
<feature type="transmembrane region" description="Helical" evidence="5">
    <location>
        <begin position="182"/>
        <end position="200"/>
    </location>
</feature>
<organism evidence="7 8">
    <name type="scientific">Streptomyces mesophilus</name>
    <dbReference type="NCBI Taxonomy" id="1775132"/>
    <lineage>
        <taxon>Bacteria</taxon>
        <taxon>Bacillati</taxon>
        <taxon>Actinomycetota</taxon>
        <taxon>Actinomycetes</taxon>
        <taxon>Kitasatosporales</taxon>
        <taxon>Streptomycetaceae</taxon>
        <taxon>Streptomyces</taxon>
    </lineage>
</organism>
<name>A0A6G4XA04_9ACTN</name>
<comment type="subcellular location">
    <subcellularLocation>
        <location evidence="1">Membrane</location>
        <topology evidence="1">Multi-pass membrane protein</topology>
    </subcellularLocation>
</comment>
<dbReference type="Proteomes" id="UP000481109">
    <property type="component" value="Unassembled WGS sequence"/>
</dbReference>
<evidence type="ECO:0000256" key="2">
    <source>
        <dbReference type="ARBA" id="ARBA00022692"/>
    </source>
</evidence>
<dbReference type="PROSITE" id="PS50801">
    <property type="entry name" value="STAS"/>
    <property type="match status" value="1"/>
</dbReference>
<proteinExistence type="predicted"/>
<feature type="transmembrane region" description="Helical" evidence="5">
    <location>
        <begin position="207"/>
        <end position="226"/>
    </location>
</feature>
<dbReference type="GO" id="GO:0055085">
    <property type="term" value="P:transmembrane transport"/>
    <property type="evidence" value="ECO:0007669"/>
    <property type="project" value="InterPro"/>
</dbReference>
<feature type="transmembrane region" description="Helical" evidence="5">
    <location>
        <begin position="137"/>
        <end position="156"/>
    </location>
</feature>
<dbReference type="Pfam" id="PF01740">
    <property type="entry name" value="STAS"/>
    <property type="match status" value="1"/>
</dbReference>
<dbReference type="EMBL" id="JAAKZW010000001">
    <property type="protein sequence ID" value="NGO74208.1"/>
    <property type="molecule type" value="Genomic_DNA"/>
</dbReference>
<sequence>MTTPTPRPRAARPVAGWLPGYRKRLLRGDSLAALTAWALIVPECVAYAQIAGVPPQNAFYAAPVALLAYALLGRSNFLIVGATSAAAVLSASAVGDVSSDPGQAVGLSAAVAVIVGAVLLVAGFARLGFLTNFLAESALVGFLFGMALTIIVRQAAKLVGVSSGDGNFFERTWAVLSKAPDWSMATLAVGASALVLLFALERWLPRLPASLVVLVLGLVVSAVLGLKDHGVEIVGKIPSAVPALHLPDIPAEDWLKLLGGALGVALVVFAEAYSIGGRLAREHGQEIDADREMKAVGVANIAVGLVRGFVVSGSASRSAAATAAGGRTPMTSLIAAGLVLVTGAFLTPLFTDLPEPVLGAIVIVAVRGFLRVGELRRYAALDKPNLWVALTALFGVLLFDLLPGLLLAVALSLVLFIAAASKPHVAVIGRLAGTDVYVDTALHEQASTVSGVLAVRPDGGLFFGNAARVKLAVRDLVLASQPQPSAVVLDITATFHLGVPVLDALEELREELERDGITLHLAHIRAHADRSLQRHPLAAHLGPERVHRTVAEAVAAAMD</sequence>
<feature type="transmembrane region" description="Helical" evidence="5">
    <location>
        <begin position="107"/>
        <end position="125"/>
    </location>
</feature>
<evidence type="ECO:0000313" key="8">
    <source>
        <dbReference type="Proteomes" id="UP000481109"/>
    </source>
</evidence>
<dbReference type="AlphaFoldDB" id="A0A6G4XA04"/>